<keyword evidence="9 11" id="KW-1133">Transmembrane helix</keyword>
<evidence type="ECO:0000256" key="8">
    <source>
        <dbReference type="ARBA" id="ARBA00022692"/>
    </source>
</evidence>
<evidence type="ECO:0000256" key="2">
    <source>
        <dbReference type="ARBA" id="ARBA00004429"/>
    </source>
</evidence>
<feature type="transmembrane region" description="Helical" evidence="11">
    <location>
        <begin position="274"/>
        <end position="291"/>
    </location>
</feature>
<dbReference type="Proteomes" id="UP000239539">
    <property type="component" value="Unassembled WGS sequence"/>
</dbReference>
<dbReference type="InterPro" id="IPR036259">
    <property type="entry name" value="MFS_trans_sf"/>
</dbReference>
<comment type="subcellular location">
    <subcellularLocation>
        <location evidence="2">Cell inner membrane</location>
        <topology evidence="2">Multi-pass membrane protein</topology>
    </subcellularLocation>
</comment>
<protein>
    <submittedName>
        <fullName evidence="13">Glucose/galactose MFS transporter</fullName>
    </submittedName>
</protein>
<evidence type="ECO:0000256" key="4">
    <source>
        <dbReference type="ARBA" id="ARBA00022448"/>
    </source>
</evidence>
<feature type="transmembrane region" description="Helical" evidence="11">
    <location>
        <begin position="358"/>
        <end position="378"/>
    </location>
</feature>
<feature type="transmembrane region" description="Helical" evidence="11">
    <location>
        <begin position="249"/>
        <end position="267"/>
    </location>
</feature>
<feature type="transmembrane region" description="Helical" evidence="11">
    <location>
        <begin position="297"/>
        <end position="321"/>
    </location>
</feature>
<feature type="transmembrane region" description="Helical" evidence="11">
    <location>
        <begin position="164"/>
        <end position="186"/>
    </location>
</feature>
<evidence type="ECO:0000256" key="7">
    <source>
        <dbReference type="ARBA" id="ARBA00022597"/>
    </source>
</evidence>
<keyword evidence="7" id="KW-0762">Sugar transport</keyword>
<feature type="transmembrane region" description="Helical" evidence="11">
    <location>
        <begin position="207"/>
        <end position="229"/>
    </location>
</feature>
<keyword evidence="5" id="KW-1003">Cell membrane</keyword>
<evidence type="ECO:0000259" key="12">
    <source>
        <dbReference type="PROSITE" id="PS50850"/>
    </source>
</evidence>
<dbReference type="PANTHER" id="PTHR43702">
    <property type="entry name" value="L-FUCOSE-PROTON SYMPORTER"/>
    <property type="match status" value="1"/>
</dbReference>
<evidence type="ECO:0000256" key="3">
    <source>
        <dbReference type="ARBA" id="ARBA00009120"/>
    </source>
</evidence>
<feature type="transmembrane region" description="Helical" evidence="11">
    <location>
        <begin position="25"/>
        <end position="51"/>
    </location>
</feature>
<dbReference type="PANTHER" id="PTHR43702:SF3">
    <property type="entry name" value="PROTEIN TSGA"/>
    <property type="match status" value="1"/>
</dbReference>
<evidence type="ECO:0000256" key="10">
    <source>
        <dbReference type="ARBA" id="ARBA00023136"/>
    </source>
</evidence>
<dbReference type="SUPFAM" id="SSF103473">
    <property type="entry name" value="MFS general substrate transporter"/>
    <property type="match status" value="1"/>
</dbReference>
<evidence type="ECO:0000313" key="13">
    <source>
        <dbReference type="EMBL" id="PRO67706.1"/>
    </source>
</evidence>
<comment type="function">
    <text evidence="1">Intake of glucose and galactose.</text>
</comment>
<keyword evidence="6" id="KW-0997">Cell inner membrane</keyword>
<dbReference type="CDD" id="cd17394">
    <property type="entry name" value="MFS_FucP_like"/>
    <property type="match status" value="1"/>
</dbReference>
<sequence>MTALFFIWGFITALNDILLPYLKDAFALSFLQAALVQFCFFGAYFIVSPLAGRLIDKTGYQRGIIYGLGIIAVGCCLFFPAASLSRYGIFLFALFVLAAGITVLQVSANPYVAALGPEKTAASRLNFAQAINSLGHTAAPAFGAILILASASNENSAEAVQQPYLIIAGVLVVVAFIFAKLRLPILHESSGASQTTKRFSMNAFPHLKYGVLAIFLYVGAEVAVGSYLVNFFLQLGIEGMDNVSAGAMVSYYWGAAMVGRFFGAFIMRFVAPPIILALNALLAVAMISLSVSSSGEMAMWTILSVGLFNSIMFPTIFALAISGLGEHTGKASGYLCQGIVGGAILPLIQGVAADALSLQLSFLVPALCYVYIAWYALVGSKKMDKR</sequence>
<feature type="domain" description="Major facilitator superfamily (MFS) profile" evidence="12">
    <location>
        <begin position="1"/>
        <end position="384"/>
    </location>
</feature>
<keyword evidence="8 11" id="KW-0812">Transmembrane</keyword>
<dbReference type="NCBIfam" id="TIGR01272">
    <property type="entry name" value="gluP"/>
    <property type="match status" value="1"/>
</dbReference>
<evidence type="ECO:0000256" key="5">
    <source>
        <dbReference type="ARBA" id="ARBA00022475"/>
    </source>
</evidence>
<organism evidence="13 14">
    <name type="scientific">Alteromonas gracilis</name>
    <dbReference type="NCBI Taxonomy" id="1479524"/>
    <lineage>
        <taxon>Bacteria</taxon>
        <taxon>Pseudomonadati</taxon>
        <taxon>Pseudomonadota</taxon>
        <taxon>Gammaproteobacteria</taxon>
        <taxon>Alteromonadales</taxon>
        <taxon>Alteromonadaceae</taxon>
        <taxon>Alteromonas/Salinimonas group</taxon>
        <taxon>Alteromonas</taxon>
    </lineage>
</organism>
<keyword evidence="14" id="KW-1185">Reference proteome</keyword>
<comment type="similarity">
    <text evidence="3">Belongs to the major facilitator superfamily. FHS transporter (TC 2.A.1.7) family.</text>
</comment>
<feature type="transmembrane region" description="Helical" evidence="11">
    <location>
        <begin position="63"/>
        <end position="83"/>
    </location>
</feature>
<dbReference type="InterPro" id="IPR005964">
    <property type="entry name" value="Glc/Gal_transptr_bac"/>
</dbReference>
<proteinExistence type="inferred from homology"/>
<keyword evidence="10 11" id="KW-0472">Membrane</keyword>
<evidence type="ECO:0000256" key="1">
    <source>
        <dbReference type="ARBA" id="ARBA00003321"/>
    </source>
</evidence>
<feature type="transmembrane region" description="Helical" evidence="11">
    <location>
        <begin position="333"/>
        <end position="352"/>
    </location>
</feature>
<dbReference type="EMBL" id="PVNO01000031">
    <property type="protein sequence ID" value="PRO67706.1"/>
    <property type="molecule type" value="Genomic_DNA"/>
</dbReference>
<evidence type="ECO:0000256" key="9">
    <source>
        <dbReference type="ARBA" id="ARBA00022989"/>
    </source>
</evidence>
<reference evidence="14" key="1">
    <citation type="journal article" date="2020" name="Int. J. Syst. Evol. Microbiol.">
        <title>Alteromonas alba sp. nov., a marine bacterium isolated from the seawater of the West Pacific Ocean.</title>
        <authorList>
            <person name="Sun C."/>
            <person name="Wu Y.-H."/>
            <person name="Xamxidin M."/>
            <person name="Cheng H."/>
            <person name="Xu X.-W."/>
        </authorList>
    </citation>
    <scope>NUCLEOTIDE SEQUENCE [LARGE SCALE GENOMIC DNA]</scope>
    <source>
        <strain evidence="14">9a2</strain>
    </source>
</reference>
<dbReference type="InterPro" id="IPR050375">
    <property type="entry name" value="MFS_TsgA-like"/>
</dbReference>
<dbReference type="Pfam" id="PF07690">
    <property type="entry name" value="MFS_1"/>
    <property type="match status" value="1"/>
</dbReference>
<dbReference type="PROSITE" id="PS50850">
    <property type="entry name" value="MFS"/>
    <property type="match status" value="1"/>
</dbReference>
<keyword evidence="4" id="KW-0813">Transport</keyword>
<evidence type="ECO:0000313" key="14">
    <source>
        <dbReference type="Proteomes" id="UP000239539"/>
    </source>
</evidence>
<evidence type="ECO:0000256" key="6">
    <source>
        <dbReference type="ARBA" id="ARBA00022519"/>
    </source>
</evidence>
<gene>
    <name evidence="13" type="ORF">C6Y39_17560</name>
</gene>
<evidence type="ECO:0000256" key="11">
    <source>
        <dbReference type="SAM" id="Phobius"/>
    </source>
</evidence>
<feature type="transmembrane region" description="Helical" evidence="11">
    <location>
        <begin position="89"/>
        <end position="112"/>
    </location>
</feature>
<name>A0ABX5CML9_9ALTE</name>
<dbReference type="InterPro" id="IPR020846">
    <property type="entry name" value="MFS_dom"/>
</dbReference>
<comment type="caution">
    <text evidence="13">The sequence shown here is derived from an EMBL/GenBank/DDBJ whole genome shotgun (WGS) entry which is preliminary data.</text>
</comment>
<feature type="transmembrane region" description="Helical" evidence="11">
    <location>
        <begin position="133"/>
        <end position="152"/>
    </location>
</feature>
<dbReference type="Gene3D" id="1.20.1250.20">
    <property type="entry name" value="MFS general substrate transporter like domains"/>
    <property type="match status" value="2"/>
</dbReference>
<dbReference type="InterPro" id="IPR011701">
    <property type="entry name" value="MFS"/>
</dbReference>
<accession>A0ABX5CML9</accession>